<dbReference type="Gene3D" id="3.40.630.30">
    <property type="match status" value="1"/>
</dbReference>
<organism evidence="2 3">
    <name type="scientific">Bacillus manliponensis</name>
    <dbReference type="NCBI Taxonomy" id="574376"/>
    <lineage>
        <taxon>Bacteria</taxon>
        <taxon>Bacillati</taxon>
        <taxon>Bacillota</taxon>
        <taxon>Bacilli</taxon>
        <taxon>Bacillales</taxon>
        <taxon>Bacillaceae</taxon>
        <taxon>Bacillus</taxon>
        <taxon>Bacillus cereus group</taxon>
    </lineage>
</organism>
<dbReference type="InterPro" id="IPR000182">
    <property type="entry name" value="GNAT_dom"/>
</dbReference>
<dbReference type="SUPFAM" id="SSF55729">
    <property type="entry name" value="Acyl-CoA N-acyltransferases (Nat)"/>
    <property type="match status" value="1"/>
</dbReference>
<dbReference type="EMBL" id="JOTN01000018">
    <property type="protein sequence ID" value="KEK18013.1"/>
    <property type="molecule type" value="Genomic_DNA"/>
</dbReference>
<dbReference type="OrthoDB" id="6683715at2"/>
<dbReference type="STRING" id="574376.BAMA_07450"/>
<dbReference type="AlphaFoldDB" id="A0A073K6Z6"/>
<dbReference type="Proteomes" id="UP000027822">
    <property type="component" value="Unassembled WGS sequence"/>
</dbReference>
<accession>A0A073K6Z6</accession>
<dbReference type="PROSITE" id="PS51186">
    <property type="entry name" value="GNAT"/>
    <property type="match status" value="1"/>
</dbReference>
<dbReference type="RefSeq" id="WP_034641896.1">
    <property type="nucleotide sequence ID" value="NZ_CBCSJC010000018.1"/>
</dbReference>
<feature type="domain" description="N-acetyltransferase" evidence="1">
    <location>
        <begin position="3"/>
        <end position="166"/>
    </location>
</feature>
<dbReference type="Pfam" id="PF00583">
    <property type="entry name" value="Acetyltransf_1"/>
    <property type="match status" value="1"/>
</dbReference>
<keyword evidence="3" id="KW-1185">Reference proteome</keyword>
<gene>
    <name evidence="2" type="ORF">BAMA_07450</name>
</gene>
<comment type="caution">
    <text evidence="2">The sequence shown here is derived from an EMBL/GenBank/DDBJ whole genome shotgun (WGS) entry which is preliminary data.</text>
</comment>
<evidence type="ECO:0000313" key="3">
    <source>
        <dbReference type="Proteomes" id="UP000027822"/>
    </source>
</evidence>
<dbReference type="eggNOG" id="COG3153">
    <property type="taxonomic scope" value="Bacteria"/>
</dbReference>
<dbReference type="GO" id="GO:0016747">
    <property type="term" value="F:acyltransferase activity, transferring groups other than amino-acyl groups"/>
    <property type="evidence" value="ECO:0007669"/>
    <property type="project" value="InterPro"/>
</dbReference>
<protein>
    <recommendedName>
        <fullName evidence="1">N-acetyltransferase domain-containing protein</fullName>
    </recommendedName>
</protein>
<reference evidence="2 3" key="1">
    <citation type="submission" date="2014-06" db="EMBL/GenBank/DDBJ databases">
        <title>Draft genome sequence of Bacillus manliponensis JCM 15802 (MCCC 1A00708).</title>
        <authorList>
            <person name="Lai Q."/>
            <person name="Liu Y."/>
            <person name="Shao Z."/>
        </authorList>
    </citation>
    <scope>NUCLEOTIDE SEQUENCE [LARGE SCALE GENOMIC DNA]</scope>
    <source>
        <strain evidence="2 3">JCM 15802</strain>
    </source>
</reference>
<sequence length="182" mass="21266">MHLKIKKIFDYDIKASRHHELCTLLADCFSPDYPKNRSFFKQIPHFRFIALDEVNNIIGQVGLDYRIMNLNGTTPVKVLGIIDLCVKQEYRSNHIGSALLKEIEQFAIERNIDFSLLFADNKRLYEKHGFWSPRNTCKWLKVDDEQLTSFAIGTEQIDELMIKKVGNMDWQGGELDLMGYLY</sequence>
<evidence type="ECO:0000313" key="2">
    <source>
        <dbReference type="EMBL" id="KEK18013.1"/>
    </source>
</evidence>
<dbReference type="InterPro" id="IPR016181">
    <property type="entry name" value="Acyl_CoA_acyltransferase"/>
</dbReference>
<dbReference type="CDD" id="cd04301">
    <property type="entry name" value="NAT_SF"/>
    <property type="match status" value="1"/>
</dbReference>
<name>A0A073K6Z6_9BACI</name>
<evidence type="ECO:0000259" key="1">
    <source>
        <dbReference type="PROSITE" id="PS51186"/>
    </source>
</evidence>
<proteinExistence type="predicted"/>